<accession>A0A0R0M485</accession>
<evidence type="ECO:0000313" key="2">
    <source>
        <dbReference type="Proteomes" id="UP000051530"/>
    </source>
</evidence>
<evidence type="ECO:0000313" key="1">
    <source>
        <dbReference type="EMBL" id="KRH94239.1"/>
    </source>
</evidence>
<proteinExistence type="predicted"/>
<gene>
    <name evidence="1" type="ORF">M153_3230002435</name>
</gene>
<keyword evidence="2" id="KW-1185">Reference proteome</keyword>
<reference evidence="1 2" key="1">
    <citation type="submission" date="2015-07" db="EMBL/GenBank/DDBJ databases">
        <title>The genome of Pseudoloma neurophilia, a relevant intracellular parasite of the zebrafish.</title>
        <authorList>
            <person name="Ndikumana S."/>
            <person name="Pelin A."/>
            <person name="Sanders J."/>
            <person name="Corradi N."/>
        </authorList>
    </citation>
    <scope>NUCLEOTIDE SEQUENCE [LARGE SCALE GENOMIC DNA]</scope>
    <source>
        <strain evidence="1 2">MK1</strain>
    </source>
</reference>
<dbReference type="Proteomes" id="UP000051530">
    <property type="component" value="Unassembled WGS sequence"/>
</dbReference>
<name>A0A0R0M485_9MICR</name>
<dbReference type="EMBL" id="LGUB01000109">
    <property type="protein sequence ID" value="KRH94239.1"/>
    <property type="molecule type" value="Genomic_DNA"/>
</dbReference>
<protein>
    <submittedName>
        <fullName evidence="1">Uncharacterized protein</fullName>
    </submittedName>
</protein>
<comment type="caution">
    <text evidence="1">The sequence shown here is derived from an EMBL/GenBank/DDBJ whole genome shotgun (WGS) entry which is preliminary data.</text>
</comment>
<sequence length="48" mass="5665">MNDNVFFNIFSKIKTNFDLKHIKMKSNKNAIKTDLVEQCLYNIINTTL</sequence>
<dbReference type="AlphaFoldDB" id="A0A0R0M485"/>
<organism evidence="1 2">
    <name type="scientific">Pseudoloma neurophilia</name>
    <dbReference type="NCBI Taxonomy" id="146866"/>
    <lineage>
        <taxon>Eukaryota</taxon>
        <taxon>Fungi</taxon>
        <taxon>Fungi incertae sedis</taxon>
        <taxon>Microsporidia</taxon>
        <taxon>Pseudoloma</taxon>
    </lineage>
</organism>
<dbReference type="VEuPathDB" id="MicrosporidiaDB:M153_3230002435"/>